<accession>A0A210PGZ4</accession>
<keyword evidence="2" id="KW-0812">Transmembrane</keyword>
<evidence type="ECO:0000313" key="4">
    <source>
        <dbReference type="EMBL" id="OWF35758.1"/>
    </source>
</evidence>
<gene>
    <name evidence="4" type="ORF">KP79_PYT19161</name>
</gene>
<reference evidence="4 5" key="1">
    <citation type="journal article" date="2017" name="Nat. Ecol. Evol.">
        <title>Scallop genome provides insights into evolution of bilaterian karyotype and development.</title>
        <authorList>
            <person name="Wang S."/>
            <person name="Zhang J."/>
            <person name="Jiao W."/>
            <person name="Li J."/>
            <person name="Xun X."/>
            <person name="Sun Y."/>
            <person name="Guo X."/>
            <person name="Huan P."/>
            <person name="Dong B."/>
            <person name="Zhang L."/>
            <person name="Hu X."/>
            <person name="Sun X."/>
            <person name="Wang J."/>
            <person name="Zhao C."/>
            <person name="Wang Y."/>
            <person name="Wang D."/>
            <person name="Huang X."/>
            <person name="Wang R."/>
            <person name="Lv J."/>
            <person name="Li Y."/>
            <person name="Zhang Z."/>
            <person name="Liu B."/>
            <person name="Lu W."/>
            <person name="Hui Y."/>
            <person name="Liang J."/>
            <person name="Zhou Z."/>
            <person name="Hou R."/>
            <person name="Li X."/>
            <person name="Liu Y."/>
            <person name="Li H."/>
            <person name="Ning X."/>
            <person name="Lin Y."/>
            <person name="Zhao L."/>
            <person name="Xing Q."/>
            <person name="Dou J."/>
            <person name="Li Y."/>
            <person name="Mao J."/>
            <person name="Guo H."/>
            <person name="Dou H."/>
            <person name="Li T."/>
            <person name="Mu C."/>
            <person name="Jiang W."/>
            <person name="Fu Q."/>
            <person name="Fu X."/>
            <person name="Miao Y."/>
            <person name="Liu J."/>
            <person name="Yu Q."/>
            <person name="Li R."/>
            <person name="Liao H."/>
            <person name="Li X."/>
            <person name="Kong Y."/>
            <person name="Jiang Z."/>
            <person name="Chourrout D."/>
            <person name="Li R."/>
            <person name="Bao Z."/>
        </authorList>
    </citation>
    <scope>NUCLEOTIDE SEQUENCE [LARGE SCALE GENOMIC DNA]</scope>
    <source>
        <strain evidence="4 5">PY_sf001</strain>
    </source>
</reference>
<feature type="region of interest" description="Disordered" evidence="1">
    <location>
        <begin position="78"/>
        <end position="99"/>
    </location>
</feature>
<evidence type="ECO:0000256" key="2">
    <source>
        <dbReference type="SAM" id="Phobius"/>
    </source>
</evidence>
<dbReference type="Proteomes" id="UP000242188">
    <property type="component" value="Unassembled WGS sequence"/>
</dbReference>
<feature type="signal peptide" evidence="3">
    <location>
        <begin position="1"/>
        <end position="28"/>
    </location>
</feature>
<keyword evidence="3" id="KW-0732">Signal</keyword>
<keyword evidence="5" id="KW-1185">Reference proteome</keyword>
<dbReference type="AlphaFoldDB" id="A0A210PGZ4"/>
<organism evidence="4 5">
    <name type="scientific">Mizuhopecten yessoensis</name>
    <name type="common">Japanese scallop</name>
    <name type="synonym">Patinopecten yessoensis</name>
    <dbReference type="NCBI Taxonomy" id="6573"/>
    <lineage>
        <taxon>Eukaryota</taxon>
        <taxon>Metazoa</taxon>
        <taxon>Spiralia</taxon>
        <taxon>Lophotrochozoa</taxon>
        <taxon>Mollusca</taxon>
        <taxon>Bivalvia</taxon>
        <taxon>Autobranchia</taxon>
        <taxon>Pteriomorphia</taxon>
        <taxon>Pectinida</taxon>
        <taxon>Pectinoidea</taxon>
        <taxon>Pectinidae</taxon>
        <taxon>Mizuhopecten</taxon>
    </lineage>
</organism>
<sequence length="271" mass="30956">MNLFAIMDSRTLTLHVLFIWLWLQCVRGQSCDSMSDGSAADCWYTFWYVWVAFGLFLTVIITILIVYYKHKSKRRNRVQRLGPTMPRDPPPYLAPSQEPPAYDDAIKESVVVPPGFNGDIRHIRAMHMRLRNEANHEQQYLQRQLAANRQPSDVSIISVPPPYVEASHPSQPLNARNVHLPVRQMPNNQQQSQQQQGQVLPQRPARLGQARPSQQQGQTRPTAQQQPQPPVTTSRIPQRPARLGQQPPTQQQINISPNLNTPQPPPRSTRP</sequence>
<feature type="compositionally biased region" description="Low complexity" evidence="1">
    <location>
        <begin position="189"/>
        <end position="198"/>
    </location>
</feature>
<dbReference type="OrthoDB" id="6097279at2759"/>
<protein>
    <submittedName>
        <fullName evidence="4">Uncharacterized protein</fullName>
    </submittedName>
</protein>
<evidence type="ECO:0000313" key="5">
    <source>
        <dbReference type="Proteomes" id="UP000242188"/>
    </source>
</evidence>
<feature type="chain" id="PRO_5013233509" evidence="3">
    <location>
        <begin position="29"/>
        <end position="271"/>
    </location>
</feature>
<proteinExistence type="predicted"/>
<dbReference type="EMBL" id="NEDP02076709">
    <property type="protein sequence ID" value="OWF35758.1"/>
    <property type="molecule type" value="Genomic_DNA"/>
</dbReference>
<feature type="compositionally biased region" description="Low complexity" evidence="1">
    <location>
        <begin position="214"/>
        <end position="226"/>
    </location>
</feature>
<feature type="compositionally biased region" description="Pro residues" evidence="1">
    <location>
        <begin position="262"/>
        <end position="271"/>
    </location>
</feature>
<name>A0A210PGZ4_MIZYE</name>
<evidence type="ECO:0000256" key="3">
    <source>
        <dbReference type="SAM" id="SignalP"/>
    </source>
</evidence>
<comment type="caution">
    <text evidence="4">The sequence shown here is derived from an EMBL/GenBank/DDBJ whole genome shotgun (WGS) entry which is preliminary data.</text>
</comment>
<evidence type="ECO:0000256" key="1">
    <source>
        <dbReference type="SAM" id="MobiDB-lite"/>
    </source>
</evidence>
<feature type="compositionally biased region" description="Polar residues" evidence="1">
    <location>
        <begin position="246"/>
        <end position="261"/>
    </location>
</feature>
<keyword evidence="2" id="KW-1133">Transmembrane helix</keyword>
<feature type="region of interest" description="Disordered" evidence="1">
    <location>
        <begin position="186"/>
        <end position="271"/>
    </location>
</feature>
<keyword evidence="2" id="KW-0472">Membrane</keyword>
<feature type="transmembrane region" description="Helical" evidence="2">
    <location>
        <begin position="44"/>
        <end position="68"/>
    </location>
</feature>